<sequence length="295" mass="32900">MSGIKVLHYEAFSRIPGKGNPAGIVEDADGMPDAEMQRIAAAVGFNETTFIQTSRTADARLRYFTPGHEMDLCGHATVATLYHLKTNGWFADKDRITVETRVGDLPMEFLREPDGAWSIRMMQDRPKFEPFGGDRAALARSIGLEERDLHPDLPIVYGSTGIWTLLVPIRDKEAFTRMKPDNRRFPEILTERPRASVHPFGLETEDPEAFMHARHFSSAFSGTVEDPVTGTAAGVKGAYALTYLEPERESASFLVEQGLEIGRDGRVKVEVRRLKDEGIEVRITGSAVFVKEFTV</sequence>
<dbReference type="Gene3D" id="3.10.310.10">
    <property type="entry name" value="Diaminopimelate Epimerase, Chain A, domain 1"/>
    <property type="match status" value="2"/>
</dbReference>
<dbReference type="Proteomes" id="UP000269097">
    <property type="component" value="Chromosome"/>
</dbReference>
<dbReference type="GO" id="GO:0016853">
    <property type="term" value="F:isomerase activity"/>
    <property type="evidence" value="ECO:0007669"/>
    <property type="project" value="UniProtKB-KW"/>
</dbReference>
<comment type="similarity">
    <text evidence="1">Belongs to the PhzF family.</text>
</comment>
<evidence type="ECO:0000313" key="4">
    <source>
        <dbReference type="EMBL" id="AYQ73794.1"/>
    </source>
</evidence>
<dbReference type="NCBIfam" id="TIGR00654">
    <property type="entry name" value="PhzF_family"/>
    <property type="match status" value="1"/>
</dbReference>
<proteinExistence type="inferred from homology"/>
<feature type="active site" evidence="3">
    <location>
        <position position="47"/>
    </location>
</feature>
<keyword evidence="2 4" id="KW-0413">Isomerase</keyword>
<dbReference type="EMBL" id="CP033433">
    <property type="protein sequence ID" value="AYQ73794.1"/>
    <property type="molecule type" value="Genomic_DNA"/>
</dbReference>
<accession>A0A3G3JZW2</accession>
<dbReference type="PIRSF" id="PIRSF016184">
    <property type="entry name" value="PhzC_PhzF"/>
    <property type="match status" value="1"/>
</dbReference>
<dbReference type="PANTHER" id="PTHR13774">
    <property type="entry name" value="PHENAZINE BIOSYNTHESIS PROTEIN"/>
    <property type="match status" value="1"/>
</dbReference>
<dbReference type="PANTHER" id="PTHR13774:SF17">
    <property type="entry name" value="PHENAZINE BIOSYNTHESIS-LIKE DOMAIN-CONTAINING PROTEIN"/>
    <property type="match status" value="1"/>
</dbReference>
<evidence type="ECO:0000313" key="5">
    <source>
        <dbReference type="Proteomes" id="UP000269097"/>
    </source>
</evidence>
<evidence type="ECO:0000256" key="1">
    <source>
        <dbReference type="ARBA" id="ARBA00008270"/>
    </source>
</evidence>
<dbReference type="AlphaFoldDB" id="A0A3G3JZW2"/>
<evidence type="ECO:0000256" key="2">
    <source>
        <dbReference type="ARBA" id="ARBA00023235"/>
    </source>
</evidence>
<evidence type="ECO:0000256" key="3">
    <source>
        <dbReference type="PIRSR" id="PIRSR016184-1"/>
    </source>
</evidence>
<name>A0A3G3JZW2_9BACL</name>
<dbReference type="KEGG" id="coh:EAV92_15145"/>
<dbReference type="InterPro" id="IPR003719">
    <property type="entry name" value="Phenazine_PhzF-like"/>
</dbReference>
<dbReference type="RefSeq" id="WP_123041878.1">
    <property type="nucleotide sequence ID" value="NZ_CP033433.1"/>
</dbReference>
<dbReference type="SUPFAM" id="SSF54506">
    <property type="entry name" value="Diaminopimelate epimerase-like"/>
    <property type="match status" value="1"/>
</dbReference>
<organism evidence="4 5">
    <name type="scientific">Cohnella candidum</name>
    <dbReference type="NCBI Taxonomy" id="2674991"/>
    <lineage>
        <taxon>Bacteria</taxon>
        <taxon>Bacillati</taxon>
        <taxon>Bacillota</taxon>
        <taxon>Bacilli</taxon>
        <taxon>Bacillales</taxon>
        <taxon>Paenibacillaceae</taxon>
        <taxon>Cohnella</taxon>
    </lineage>
</organism>
<reference evidence="4 5" key="1">
    <citation type="submission" date="2018-10" db="EMBL/GenBank/DDBJ databases">
        <title>Genome Sequence of Cohnella sp.</title>
        <authorList>
            <person name="Srinivasan S."/>
            <person name="Kim M.K."/>
        </authorList>
    </citation>
    <scope>NUCLEOTIDE SEQUENCE [LARGE SCALE GENOMIC DNA]</scope>
    <source>
        <strain evidence="4 5">18JY8-7</strain>
    </source>
</reference>
<dbReference type="GO" id="GO:0005737">
    <property type="term" value="C:cytoplasm"/>
    <property type="evidence" value="ECO:0007669"/>
    <property type="project" value="TreeGrafter"/>
</dbReference>
<dbReference type="Pfam" id="PF02567">
    <property type="entry name" value="PhzC-PhzF"/>
    <property type="match status" value="1"/>
</dbReference>
<protein>
    <submittedName>
        <fullName evidence="4">PhzF family phenazine biosynthesis isomerase</fullName>
    </submittedName>
</protein>
<keyword evidence="5" id="KW-1185">Reference proteome</keyword>
<gene>
    <name evidence="4" type="ORF">EAV92_15145</name>
</gene>